<comment type="pathway">
    <text evidence="2 10">Cofactor biosynthesis; NAD(+) biosynthesis; iminoaspartate from L-aspartate (oxidase route): step 1/1.</text>
</comment>
<evidence type="ECO:0000256" key="9">
    <source>
        <dbReference type="NCBIfam" id="TIGR00551"/>
    </source>
</evidence>
<evidence type="ECO:0000313" key="12">
    <source>
        <dbReference type="EMBL" id="AHL22922.1"/>
    </source>
</evidence>
<evidence type="ECO:0000256" key="2">
    <source>
        <dbReference type="ARBA" id="ARBA00004950"/>
    </source>
</evidence>
<evidence type="ECO:0000256" key="5">
    <source>
        <dbReference type="ARBA" id="ARBA00022630"/>
    </source>
</evidence>
<evidence type="ECO:0000256" key="3">
    <source>
        <dbReference type="ARBA" id="ARBA00008562"/>
    </source>
</evidence>
<dbReference type="EC" id="1.4.3.16" evidence="4 9"/>
<keyword evidence="13" id="KW-1185">Reference proteome</keyword>
<comment type="subcellular location">
    <subcellularLocation>
        <location evidence="10">Cytoplasm</location>
    </subcellularLocation>
</comment>
<name>W8NUS9_9EURY</name>
<proteinExistence type="inferred from homology"/>
<dbReference type="GO" id="GO:0008734">
    <property type="term" value="F:L-aspartate oxidase activity"/>
    <property type="evidence" value="ECO:0007669"/>
    <property type="project" value="UniProtKB-UniRule"/>
</dbReference>
<dbReference type="PANTHER" id="PTHR42716:SF2">
    <property type="entry name" value="L-ASPARTATE OXIDASE, CHLOROPLASTIC"/>
    <property type="match status" value="1"/>
</dbReference>
<dbReference type="NCBIfam" id="NF006254">
    <property type="entry name" value="PRK08401.1"/>
    <property type="match status" value="1"/>
</dbReference>
<dbReference type="PANTHER" id="PTHR42716">
    <property type="entry name" value="L-ASPARTATE OXIDASE"/>
    <property type="match status" value="1"/>
</dbReference>
<dbReference type="Proteomes" id="UP000019434">
    <property type="component" value="Chromosome"/>
</dbReference>
<dbReference type="STRING" id="195522.BD01_1311"/>
<dbReference type="FunFam" id="3.90.700.10:FF:000002">
    <property type="entry name" value="L-aspartate oxidase"/>
    <property type="match status" value="1"/>
</dbReference>
<dbReference type="SUPFAM" id="SSF51905">
    <property type="entry name" value="FAD/NAD(P)-binding domain"/>
    <property type="match status" value="1"/>
</dbReference>
<dbReference type="NCBIfam" id="TIGR00551">
    <property type="entry name" value="nadB"/>
    <property type="match status" value="1"/>
</dbReference>
<dbReference type="Gene3D" id="3.50.50.60">
    <property type="entry name" value="FAD/NAD(P)-binding domain"/>
    <property type="match status" value="1"/>
</dbReference>
<dbReference type="AlphaFoldDB" id="W8NUS9"/>
<evidence type="ECO:0000313" key="13">
    <source>
        <dbReference type="Proteomes" id="UP000019434"/>
    </source>
</evidence>
<dbReference type="PRINTS" id="PR00368">
    <property type="entry name" value="FADPNR"/>
</dbReference>
<dbReference type="SUPFAM" id="SSF46977">
    <property type="entry name" value="Succinate dehydrogenase/fumarate reductase flavoprotein C-terminal domain"/>
    <property type="match status" value="1"/>
</dbReference>
<dbReference type="eggNOG" id="arCOG00572">
    <property type="taxonomic scope" value="Archaea"/>
</dbReference>
<dbReference type="GO" id="GO:0009435">
    <property type="term" value="P:NAD+ biosynthetic process"/>
    <property type="evidence" value="ECO:0007669"/>
    <property type="project" value="UniProtKB-UniPathway"/>
</dbReference>
<dbReference type="InterPro" id="IPR027477">
    <property type="entry name" value="Succ_DH/fumarate_Rdtase_cat_sf"/>
</dbReference>
<dbReference type="EMBL" id="CP007264">
    <property type="protein sequence ID" value="AHL22922.1"/>
    <property type="molecule type" value="Genomic_DNA"/>
</dbReference>
<comment type="similarity">
    <text evidence="3 10">Belongs to the FAD-dependent oxidoreductase 2 family. NadB subfamily.</text>
</comment>
<keyword evidence="5 10" id="KW-0285">Flavoprotein</keyword>
<keyword evidence="8 10" id="KW-0560">Oxidoreductase</keyword>
<dbReference type="GO" id="GO:0005737">
    <property type="term" value="C:cytoplasm"/>
    <property type="evidence" value="ECO:0007669"/>
    <property type="project" value="UniProtKB-SubCell"/>
</dbReference>
<comment type="cofactor">
    <cofactor evidence="1 10">
        <name>FAD</name>
        <dbReference type="ChEBI" id="CHEBI:57692"/>
    </cofactor>
</comment>
<reference evidence="12 13" key="1">
    <citation type="submission" date="2014-02" db="EMBL/GenBank/DDBJ databases">
        <title>Genome Sequence of an Hyperthermophilic Archaeon, Thermococcus nautili 30-1, producing viral vesicles.</title>
        <authorList>
            <person name="Oberto J."/>
            <person name="Gaudin M."/>
            <person name="Cossu M."/>
            <person name="Gorlas A."/>
            <person name="Slesarev A."/>
            <person name="Marguet E."/>
            <person name="Forterre P."/>
        </authorList>
    </citation>
    <scope>NUCLEOTIDE SEQUENCE [LARGE SCALE GENOMIC DNA]</scope>
    <source>
        <strain evidence="12 13">30-1</strain>
    </source>
</reference>
<evidence type="ECO:0000256" key="10">
    <source>
        <dbReference type="RuleBase" id="RU362049"/>
    </source>
</evidence>
<dbReference type="Gene3D" id="3.90.700.10">
    <property type="entry name" value="Succinate dehydrogenase/fumarate reductase flavoprotein, catalytic domain"/>
    <property type="match status" value="1"/>
</dbReference>
<dbReference type="InterPro" id="IPR036188">
    <property type="entry name" value="FAD/NAD-bd_sf"/>
</dbReference>
<dbReference type="HOGENOM" id="CLU_014312_3_2_2"/>
<evidence type="ECO:0000256" key="6">
    <source>
        <dbReference type="ARBA" id="ARBA00022642"/>
    </source>
</evidence>
<dbReference type="KEGG" id="tnu:BD01_1311"/>
<keyword evidence="6 10" id="KW-0662">Pyridine nucleotide biosynthesis</keyword>
<dbReference type="InterPro" id="IPR005288">
    <property type="entry name" value="NadB"/>
</dbReference>
<dbReference type="UniPathway" id="UPA00253">
    <property type="reaction ID" value="UER00326"/>
</dbReference>
<comment type="catalytic activity">
    <reaction evidence="10">
        <text>L-aspartate + O2 = iminosuccinate + H2O2</text>
        <dbReference type="Rhea" id="RHEA:25876"/>
        <dbReference type="ChEBI" id="CHEBI:15379"/>
        <dbReference type="ChEBI" id="CHEBI:16240"/>
        <dbReference type="ChEBI" id="CHEBI:29991"/>
        <dbReference type="ChEBI" id="CHEBI:77875"/>
        <dbReference type="EC" id="1.4.3.16"/>
    </reaction>
</comment>
<feature type="domain" description="FAD-dependent oxidoreductase 2 FAD-binding" evidence="11">
    <location>
        <begin position="5"/>
        <end position="347"/>
    </location>
</feature>
<protein>
    <recommendedName>
        <fullName evidence="4 9">L-aspartate oxidase</fullName>
        <ecNumber evidence="4 9">1.4.3.16</ecNumber>
    </recommendedName>
</protein>
<accession>W8NUS9</accession>
<dbReference type="InterPro" id="IPR037099">
    <property type="entry name" value="Fum_R/Succ_DH_flav-like_C_sf"/>
</dbReference>
<comment type="function">
    <text evidence="10">Catalyzes the oxidation of L-aspartate to iminoaspartate.</text>
</comment>
<evidence type="ECO:0000259" key="11">
    <source>
        <dbReference type="Pfam" id="PF00890"/>
    </source>
</evidence>
<evidence type="ECO:0000256" key="1">
    <source>
        <dbReference type="ARBA" id="ARBA00001974"/>
    </source>
</evidence>
<evidence type="ECO:0000256" key="8">
    <source>
        <dbReference type="ARBA" id="ARBA00023002"/>
    </source>
</evidence>
<evidence type="ECO:0000256" key="7">
    <source>
        <dbReference type="ARBA" id="ARBA00022827"/>
    </source>
</evidence>
<dbReference type="SUPFAM" id="SSF56425">
    <property type="entry name" value="Succinate dehydrogenase/fumarate reductase flavoprotein, catalytic domain"/>
    <property type="match status" value="1"/>
</dbReference>
<evidence type="ECO:0000256" key="4">
    <source>
        <dbReference type="ARBA" id="ARBA00012173"/>
    </source>
</evidence>
<dbReference type="InterPro" id="IPR003953">
    <property type="entry name" value="FAD-dep_OxRdtase_2_FAD-bd"/>
</dbReference>
<gene>
    <name evidence="12" type="ORF">BD01_1311</name>
</gene>
<dbReference type="Pfam" id="PF00890">
    <property type="entry name" value="FAD_binding_2"/>
    <property type="match status" value="1"/>
</dbReference>
<sequence>MKIGIVGDGIAGLTSAIALAKRGFEVTLIGPGIKRSNSYLAQAGIAFPVLEGDSLEAHVLDTIKAGKYINDREVVWNVISKGSEAYDFLLSLGLKFEASETEGGHSFGRVFTIRNETGKHITKLLHLRARELGVHFVRGKADELVIKRGKAYGVFVEGEFLRFDATVIASGGFSGLFKFTTGSPENTGLLIGDALMKGVPARDLEFVQFHPTGYIGKNGVFLISEAVRGAGAKLVTDEGERFVNELATRDIVARAIYRQMQTGKKVFLDATGIENFKKRFPQIYAFLRRDGIDPSKDPIPVSPIAHYTMGGIAVDLWYRTPVRNLYAIGEAMSNGFHGANRLASNSLLECLVSGLEVARTIARERPRCREVKEPAYHGYEPGDVDALRELLWNRAGIVRSAKTLRDGLRELEGIEADPRLKLLARGRSRVCTREGRKQGKPLPRGLSGYEKGLREAELFRWEVQALTIHLLNSQVEVSMVRKCLR</sequence>
<keyword evidence="7 10" id="KW-0274">FAD</keyword>
<organism evidence="12 13">
    <name type="scientific">Thermococcus nautili</name>
    <dbReference type="NCBI Taxonomy" id="195522"/>
    <lineage>
        <taxon>Archaea</taxon>
        <taxon>Methanobacteriati</taxon>
        <taxon>Methanobacteriota</taxon>
        <taxon>Thermococci</taxon>
        <taxon>Thermococcales</taxon>
        <taxon>Thermococcaceae</taxon>
        <taxon>Thermococcus</taxon>
    </lineage>
</organism>